<keyword evidence="6" id="KW-1185">Reference proteome</keyword>
<reference evidence="5 6" key="1">
    <citation type="submission" date="2019-08" db="EMBL/GenBank/DDBJ databases">
        <authorList>
            <person name="Alioto T."/>
            <person name="Alioto T."/>
            <person name="Gomez Garrido J."/>
        </authorList>
    </citation>
    <scope>NUCLEOTIDE SEQUENCE [LARGE SCALE GENOMIC DNA]</scope>
</reference>
<dbReference type="OrthoDB" id="27917at2759"/>
<keyword evidence="2" id="KW-0433">Leucine-rich repeat</keyword>
<protein>
    <recommendedName>
        <fullName evidence="4">Dynein axonemal assembly factor 1 homolog</fullName>
    </recommendedName>
</protein>
<name>A0A5E4MEJ9_9HEMI</name>
<evidence type="ECO:0000256" key="4">
    <source>
        <dbReference type="ARBA" id="ARBA00024433"/>
    </source>
</evidence>
<dbReference type="EMBL" id="CABPRJ010000522">
    <property type="protein sequence ID" value="VVC30548.1"/>
    <property type="molecule type" value="Genomic_DNA"/>
</dbReference>
<dbReference type="SUPFAM" id="SSF52075">
    <property type="entry name" value="Outer arm dynein light chain 1"/>
    <property type="match status" value="1"/>
</dbReference>
<evidence type="ECO:0000313" key="5">
    <source>
        <dbReference type="EMBL" id="VVC30548.1"/>
    </source>
</evidence>
<dbReference type="InterPro" id="IPR050576">
    <property type="entry name" value="Cilia_flagella_integrity"/>
</dbReference>
<dbReference type="Proteomes" id="UP000325440">
    <property type="component" value="Unassembled WGS sequence"/>
</dbReference>
<dbReference type="Pfam" id="PF14580">
    <property type="entry name" value="LRR_9"/>
    <property type="match status" value="1"/>
</dbReference>
<proteinExistence type="predicted"/>
<dbReference type="Gene3D" id="3.80.10.10">
    <property type="entry name" value="Ribonuclease Inhibitor"/>
    <property type="match status" value="1"/>
</dbReference>
<dbReference type="InterPro" id="IPR001611">
    <property type="entry name" value="Leu-rich_rpt"/>
</dbReference>
<accession>A0A5E4MEJ9</accession>
<sequence>MEFGVIDANVVLSNIAECNVDDDNKNGDNLDGLIAKFENVEYLDLSCSKILHITNLSLISSCNLTSLKLSVNRIDTISNLESFTNLVELDLSHNHIKRIENLQGMIKLRRLILNHNPLRSVQNLDAQQNSLEMFDVGYCEIDDLKFTTYLKQFPNLVSLTVEGNPFRTEPADSERTFVVSILQSLLVYNNKTVTTEEKREALKTYRFVNNAFKMSIKSAHICQE</sequence>
<dbReference type="InterPro" id="IPR032675">
    <property type="entry name" value="LRR_dom_sf"/>
</dbReference>
<evidence type="ECO:0000313" key="6">
    <source>
        <dbReference type="Proteomes" id="UP000325440"/>
    </source>
</evidence>
<evidence type="ECO:0000256" key="1">
    <source>
        <dbReference type="ARBA" id="ARBA00003843"/>
    </source>
</evidence>
<comment type="function">
    <text evidence="1">Cilium-specific protein required for cilia structures.</text>
</comment>
<dbReference type="SMART" id="SM00365">
    <property type="entry name" value="LRR_SD22"/>
    <property type="match status" value="4"/>
</dbReference>
<keyword evidence="3" id="KW-0677">Repeat</keyword>
<dbReference type="AlphaFoldDB" id="A0A5E4MEJ9"/>
<gene>
    <name evidence="5" type="ORF">CINCED_3A022026</name>
</gene>
<dbReference type="PANTHER" id="PTHR45973">
    <property type="entry name" value="PROTEIN PHOSPHATASE 1 REGULATORY SUBUNIT SDS22-RELATED"/>
    <property type="match status" value="1"/>
</dbReference>
<organism evidence="5 6">
    <name type="scientific">Cinara cedri</name>
    <dbReference type="NCBI Taxonomy" id="506608"/>
    <lineage>
        <taxon>Eukaryota</taxon>
        <taxon>Metazoa</taxon>
        <taxon>Ecdysozoa</taxon>
        <taxon>Arthropoda</taxon>
        <taxon>Hexapoda</taxon>
        <taxon>Insecta</taxon>
        <taxon>Pterygota</taxon>
        <taxon>Neoptera</taxon>
        <taxon>Paraneoptera</taxon>
        <taxon>Hemiptera</taxon>
        <taxon>Sternorrhyncha</taxon>
        <taxon>Aphidomorpha</taxon>
        <taxon>Aphidoidea</taxon>
        <taxon>Aphididae</taxon>
        <taxon>Lachninae</taxon>
        <taxon>Cinara</taxon>
    </lineage>
</organism>
<evidence type="ECO:0000256" key="2">
    <source>
        <dbReference type="ARBA" id="ARBA00022614"/>
    </source>
</evidence>
<evidence type="ECO:0000256" key="3">
    <source>
        <dbReference type="ARBA" id="ARBA00022737"/>
    </source>
</evidence>
<dbReference type="PANTHER" id="PTHR45973:SF35">
    <property type="entry name" value="LEUCINE-RICH REPEAT-CONTAINING PROTEIN 43"/>
    <property type="match status" value="1"/>
</dbReference>
<dbReference type="PROSITE" id="PS51450">
    <property type="entry name" value="LRR"/>
    <property type="match status" value="3"/>
</dbReference>